<dbReference type="InterPro" id="IPR011320">
    <property type="entry name" value="RNase_H1_N"/>
</dbReference>
<dbReference type="Gene3D" id="3.40.970.10">
    <property type="entry name" value="Ribonuclease H1, N-terminal domain"/>
    <property type="match status" value="1"/>
</dbReference>
<feature type="domain" description="Ribonuclease H1 N-terminal" evidence="2">
    <location>
        <begin position="224"/>
        <end position="265"/>
    </location>
</feature>
<name>A0A1C7MND6_GRIFR</name>
<dbReference type="AlphaFoldDB" id="A0A1C7MND6"/>
<protein>
    <recommendedName>
        <fullName evidence="2">Ribonuclease H1 N-terminal domain-containing protein</fullName>
    </recommendedName>
</protein>
<dbReference type="OrthoDB" id="2757443at2759"/>
<dbReference type="STRING" id="5627.A0A1C7MND6"/>
<proteinExistence type="predicted"/>
<dbReference type="InterPro" id="IPR009027">
    <property type="entry name" value="Ribosomal_bL9/RNase_H1_N"/>
</dbReference>
<evidence type="ECO:0000313" key="3">
    <source>
        <dbReference type="EMBL" id="OBZ78390.1"/>
    </source>
</evidence>
<accession>A0A1C7MND6</accession>
<dbReference type="InterPro" id="IPR037056">
    <property type="entry name" value="RNase_H1_N_sf"/>
</dbReference>
<dbReference type="EMBL" id="LUGG01000002">
    <property type="protein sequence ID" value="OBZ78390.1"/>
    <property type="molecule type" value="Genomic_DNA"/>
</dbReference>
<evidence type="ECO:0000313" key="4">
    <source>
        <dbReference type="Proteomes" id="UP000092993"/>
    </source>
</evidence>
<feature type="region of interest" description="Disordered" evidence="1">
    <location>
        <begin position="38"/>
        <end position="69"/>
    </location>
</feature>
<reference evidence="3 4" key="1">
    <citation type="submission" date="2016-03" db="EMBL/GenBank/DDBJ databases">
        <title>Whole genome sequencing of Grifola frondosa 9006-11.</title>
        <authorList>
            <person name="Min B."/>
            <person name="Park H."/>
            <person name="Kim J.-G."/>
            <person name="Cho H."/>
            <person name="Oh Y.-L."/>
            <person name="Kong W.-S."/>
            <person name="Choi I.-G."/>
        </authorList>
    </citation>
    <scope>NUCLEOTIDE SEQUENCE [LARGE SCALE GENOMIC DNA]</scope>
    <source>
        <strain evidence="3 4">9006-11</strain>
    </source>
</reference>
<evidence type="ECO:0000259" key="2">
    <source>
        <dbReference type="Pfam" id="PF01693"/>
    </source>
</evidence>
<feature type="compositionally biased region" description="Polar residues" evidence="1">
    <location>
        <begin position="46"/>
        <end position="69"/>
    </location>
</feature>
<dbReference type="Pfam" id="PF01693">
    <property type="entry name" value="Cauli_VI"/>
    <property type="match status" value="1"/>
</dbReference>
<sequence>MSKHKSAKLQEPDDSTFTFEEISAAIALIREQKSIASQLAAESEARVSTSQRQTPARSPITGRNTTARSSATTWHRDIVVISDDSDDEYWGADSFDNDTLVEAFDAAMQTVSNPAPVIAHSSTAPTPNTFTATAQAPVMPAATAPTPVASAAIVPVALMAATPAPDLAATAPAPVTPVATAATPTGSGAIVPTGTAVPTGAGDHGAGGVSVAGVPVVGPENGRWYIVTKGRKVGVFYEWSNTGPHVSGVSGAICARYYSRTQAIAAYESALAQGLVHLVVGQRTRATRNRESYERRLLSDVLIFENNLPPTLSPALVKYARRPFSIIYNFLDDTPYLGLWTRPFQLEIPAIVEGCREEVEKQFATGQYHQIIEHGYERYGAWKQKGGEDLTAGAKEELAERIAAWDRMAGERVGERGSWDEFVREVALSWGAKIVVLLAKEIELREDQGGIGYKDRELPWQYMIRLSTRKVVIRRNNK</sequence>
<comment type="caution">
    <text evidence="3">The sequence shown here is derived from an EMBL/GenBank/DDBJ whole genome shotgun (WGS) entry which is preliminary data.</text>
</comment>
<evidence type="ECO:0000256" key="1">
    <source>
        <dbReference type="SAM" id="MobiDB-lite"/>
    </source>
</evidence>
<gene>
    <name evidence="3" type="ORF">A0H81_02182</name>
</gene>
<organism evidence="3 4">
    <name type="scientific">Grifola frondosa</name>
    <name type="common">Maitake</name>
    <name type="synonym">Polyporus frondosus</name>
    <dbReference type="NCBI Taxonomy" id="5627"/>
    <lineage>
        <taxon>Eukaryota</taxon>
        <taxon>Fungi</taxon>
        <taxon>Dikarya</taxon>
        <taxon>Basidiomycota</taxon>
        <taxon>Agaricomycotina</taxon>
        <taxon>Agaricomycetes</taxon>
        <taxon>Polyporales</taxon>
        <taxon>Grifolaceae</taxon>
        <taxon>Grifola</taxon>
    </lineage>
</organism>
<dbReference type="Proteomes" id="UP000092993">
    <property type="component" value="Unassembled WGS sequence"/>
</dbReference>
<keyword evidence="4" id="KW-1185">Reference proteome</keyword>
<dbReference type="SUPFAM" id="SSF55658">
    <property type="entry name" value="L9 N-domain-like"/>
    <property type="match status" value="1"/>
</dbReference>